<organism evidence="5 6">
    <name type="scientific">Shewanella corallii</name>
    <dbReference type="NCBI Taxonomy" id="560080"/>
    <lineage>
        <taxon>Bacteria</taxon>
        <taxon>Pseudomonadati</taxon>
        <taxon>Pseudomonadota</taxon>
        <taxon>Gammaproteobacteria</taxon>
        <taxon>Alteromonadales</taxon>
        <taxon>Shewanellaceae</taxon>
        <taxon>Shewanella</taxon>
    </lineage>
</organism>
<dbReference type="Pfam" id="PF12625">
    <property type="entry name" value="Arabinose_bd"/>
    <property type="match status" value="1"/>
</dbReference>
<reference evidence="5 6" key="1">
    <citation type="submission" date="2022-01" db="EMBL/GenBank/DDBJ databases">
        <title>Whole genome-based taxonomy of the Shewanellaceae.</title>
        <authorList>
            <person name="Martin-Rodriguez A.J."/>
        </authorList>
    </citation>
    <scope>NUCLEOTIDE SEQUENCE [LARGE SCALE GENOMIC DNA]</scope>
    <source>
        <strain evidence="5 6">DSM 21332</strain>
    </source>
</reference>
<gene>
    <name evidence="5" type="ORF">L2725_05615</name>
</gene>
<evidence type="ECO:0000256" key="1">
    <source>
        <dbReference type="ARBA" id="ARBA00023015"/>
    </source>
</evidence>
<dbReference type="Gene3D" id="1.10.10.60">
    <property type="entry name" value="Homeodomain-like"/>
    <property type="match status" value="1"/>
</dbReference>
<keyword evidence="6" id="KW-1185">Reference proteome</keyword>
<dbReference type="PROSITE" id="PS01124">
    <property type="entry name" value="HTH_ARAC_FAMILY_2"/>
    <property type="match status" value="1"/>
</dbReference>
<comment type="caution">
    <text evidence="5">The sequence shown here is derived from an EMBL/GenBank/DDBJ whole genome shotgun (WGS) entry which is preliminary data.</text>
</comment>
<keyword evidence="3" id="KW-0804">Transcription</keyword>
<evidence type="ECO:0000313" key="5">
    <source>
        <dbReference type="EMBL" id="MCL2913263.1"/>
    </source>
</evidence>
<dbReference type="SUPFAM" id="SSF46689">
    <property type="entry name" value="Homeodomain-like"/>
    <property type="match status" value="1"/>
</dbReference>
<dbReference type="Pfam" id="PF12833">
    <property type="entry name" value="HTH_18"/>
    <property type="match status" value="1"/>
</dbReference>
<dbReference type="InterPro" id="IPR018060">
    <property type="entry name" value="HTH_AraC"/>
</dbReference>
<protein>
    <submittedName>
        <fullName evidence="5">Helix-turn-helix transcriptional regulator</fullName>
    </submittedName>
</protein>
<dbReference type="RefSeq" id="WP_249248074.1">
    <property type="nucleotide sequence ID" value="NZ_JAKIKT010000002.1"/>
</dbReference>
<proteinExistence type="predicted"/>
<dbReference type="PANTHER" id="PTHR47894">
    <property type="entry name" value="HTH-TYPE TRANSCRIPTIONAL REGULATOR GADX"/>
    <property type="match status" value="1"/>
</dbReference>
<dbReference type="PANTHER" id="PTHR47894:SF1">
    <property type="entry name" value="HTH-TYPE TRANSCRIPTIONAL REGULATOR VQSM"/>
    <property type="match status" value="1"/>
</dbReference>
<accession>A0ABT0N485</accession>
<dbReference type="PRINTS" id="PR00032">
    <property type="entry name" value="HTHARAC"/>
</dbReference>
<dbReference type="Proteomes" id="UP001202831">
    <property type="component" value="Unassembled WGS sequence"/>
</dbReference>
<keyword evidence="2" id="KW-0238">DNA-binding</keyword>
<dbReference type="EMBL" id="JAKIKT010000002">
    <property type="protein sequence ID" value="MCL2913263.1"/>
    <property type="molecule type" value="Genomic_DNA"/>
</dbReference>
<dbReference type="InterPro" id="IPR020449">
    <property type="entry name" value="Tscrpt_reg_AraC-type_HTH"/>
</dbReference>
<sequence length="343" mass="39318">MTTYQNTLSPRFITYIRDFLLDNEVDYESFLSAIDISILNMEEMSPSIPSNKIAFLFEKISEKLNNPNLAIELASNFHYESSSMIVMACMASKDVSHMLHTLTRFDKFVDSAIFLKMEINRTEVCVSIDVSTENHVCADQINLYLVSFFILFISKATRKPLPVNRLSLALKSIDNIDFDLLGVDSRHISHNKTINKIYFPTEFLSTCLYSSNELLHEVLTNALEHYFSYQSNNSNWIDVVSREILLQFKDGSPTLESIASGMGVSPSTLRRLLSEEEICFKTLKNNAVIQRAKYYLNHTSMSVTEIALELGYSESSAFCRAFKSMENCTPDTFRKTHSYREQY</sequence>
<evidence type="ECO:0000259" key="4">
    <source>
        <dbReference type="PROSITE" id="PS01124"/>
    </source>
</evidence>
<evidence type="ECO:0000256" key="3">
    <source>
        <dbReference type="ARBA" id="ARBA00023163"/>
    </source>
</evidence>
<dbReference type="InterPro" id="IPR009057">
    <property type="entry name" value="Homeodomain-like_sf"/>
</dbReference>
<dbReference type="InterPro" id="IPR032687">
    <property type="entry name" value="AraC-type_N"/>
</dbReference>
<evidence type="ECO:0000313" key="6">
    <source>
        <dbReference type="Proteomes" id="UP001202831"/>
    </source>
</evidence>
<name>A0ABT0N485_9GAMM</name>
<feature type="domain" description="HTH araC/xylS-type" evidence="4">
    <location>
        <begin position="238"/>
        <end position="336"/>
    </location>
</feature>
<dbReference type="SMART" id="SM00342">
    <property type="entry name" value="HTH_ARAC"/>
    <property type="match status" value="1"/>
</dbReference>
<keyword evidence="1" id="KW-0805">Transcription regulation</keyword>
<evidence type="ECO:0000256" key="2">
    <source>
        <dbReference type="ARBA" id="ARBA00023125"/>
    </source>
</evidence>